<dbReference type="Pfam" id="PF13441">
    <property type="entry name" value="Gly-zipper_YMGG"/>
    <property type="match status" value="1"/>
</dbReference>
<proteinExistence type="predicted"/>
<dbReference type="InterPro" id="IPR036737">
    <property type="entry name" value="OmpA-like_sf"/>
</dbReference>
<organism evidence="6 7">
    <name type="scientific">Vibrio rumoiensis</name>
    <dbReference type="NCBI Taxonomy" id="76258"/>
    <lineage>
        <taxon>Bacteria</taxon>
        <taxon>Pseudomonadati</taxon>
        <taxon>Pseudomonadota</taxon>
        <taxon>Gammaproteobacteria</taxon>
        <taxon>Vibrionales</taxon>
        <taxon>Vibrionaceae</taxon>
        <taxon>Vibrio</taxon>
    </lineage>
</organism>
<feature type="domain" description="OmpA-like" evidence="5">
    <location>
        <begin position="117"/>
        <end position="234"/>
    </location>
</feature>
<dbReference type="SUPFAM" id="SSF103088">
    <property type="entry name" value="OmpA-like"/>
    <property type="match status" value="1"/>
</dbReference>
<sequence length="234" mass="24420">MTNIKNKTSHSTVLRAMKWKSLVLAGSVLSLAACETTNPYTGQSQMSDATTGALIGAAAGAAIGVASSSKSDRGKGALIGAASGATVGGGIGYYMDTQAKKLEQELRATGISVSQSGNNIILNMPNSITFGVDQTELNNTAKRALFNVATVVNEYNKTNINVYGYTDSSGSDSYNLRLSEVRANAVSTFLINNKVKSTRITSVGRGESNPIASNASAEGRAQNRRVQIILSPMS</sequence>
<dbReference type="PANTHER" id="PTHR30329:SF21">
    <property type="entry name" value="LIPOPROTEIN YIAD-RELATED"/>
    <property type="match status" value="1"/>
</dbReference>
<evidence type="ECO:0000313" key="6">
    <source>
        <dbReference type="EMBL" id="MFH0267024.1"/>
    </source>
</evidence>
<comment type="caution">
    <text evidence="6">The sequence shown here is derived from an EMBL/GenBank/DDBJ whole genome shotgun (WGS) entry which is preliminary data.</text>
</comment>
<keyword evidence="7" id="KW-1185">Reference proteome</keyword>
<dbReference type="PANTHER" id="PTHR30329">
    <property type="entry name" value="STATOR ELEMENT OF FLAGELLAR MOTOR COMPLEX"/>
    <property type="match status" value="1"/>
</dbReference>
<dbReference type="InterPro" id="IPR006665">
    <property type="entry name" value="OmpA-like"/>
</dbReference>
<gene>
    <name evidence="6" type="ORF">ACGRQ9_16395</name>
</gene>
<comment type="subcellular location">
    <subcellularLocation>
        <location evidence="1">Cell outer membrane</location>
    </subcellularLocation>
</comment>
<dbReference type="PROSITE" id="PS51257">
    <property type="entry name" value="PROKAR_LIPOPROTEIN"/>
    <property type="match status" value="1"/>
</dbReference>
<keyword evidence="2 4" id="KW-0472">Membrane</keyword>
<name>A0ABW7J1K1_9VIBR</name>
<dbReference type="PROSITE" id="PS51123">
    <property type="entry name" value="OMPA_2"/>
    <property type="match status" value="1"/>
</dbReference>
<dbReference type="PRINTS" id="PR01021">
    <property type="entry name" value="OMPADOMAIN"/>
</dbReference>
<dbReference type="RefSeq" id="WP_394608580.1">
    <property type="nucleotide sequence ID" value="NZ_JBIHSJ010000004.1"/>
</dbReference>
<dbReference type="Pfam" id="PF00691">
    <property type="entry name" value="OmpA"/>
    <property type="match status" value="1"/>
</dbReference>
<evidence type="ECO:0000259" key="5">
    <source>
        <dbReference type="PROSITE" id="PS51123"/>
    </source>
</evidence>
<dbReference type="Proteomes" id="UP001607151">
    <property type="component" value="Unassembled WGS sequence"/>
</dbReference>
<evidence type="ECO:0000256" key="4">
    <source>
        <dbReference type="PROSITE-ProRule" id="PRU00473"/>
    </source>
</evidence>
<dbReference type="Gene3D" id="3.30.1330.60">
    <property type="entry name" value="OmpA-like domain"/>
    <property type="match status" value="1"/>
</dbReference>
<evidence type="ECO:0000313" key="7">
    <source>
        <dbReference type="Proteomes" id="UP001607151"/>
    </source>
</evidence>
<evidence type="ECO:0000256" key="1">
    <source>
        <dbReference type="ARBA" id="ARBA00004442"/>
    </source>
</evidence>
<dbReference type="InterPro" id="IPR050330">
    <property type="entry name" value="Bact_OuterMem_StrucFunc"/>
</dbReference>
<keyword evidence="3" id="KW-0998">Cell outer membrane</keyword>
<dbReference type="EMBL" id="JBIHSN010000003">
    <property type="protein sequence ID" value="MFH0267024.1"/>
    <property type="molecule type" value="Genomic_DNA"/>
</dbReference>
<protein>
    <submittedName>
        <fullName evidence="6">OmpA family protein</fullName>
    </submittedName>
</protein>
<dbReference type="CDD" id="cd07185">
    <property type="entry name" value="OmpA_C-like"/>
    <property type="match status" value="1"/>
</dbReference>
<evidence type="ECO:0000256" key="3">
    <source>
        <dbReference type="ARBA" id="ARBA00023237"/>
    </source>
</evidence>
<accession>A0ABW7J1K1</accession>
<reference evidence="6 7" key="1">
    <citation type="submission" date="2024-10" db="EMBL/GenBank/DDBJ databases">
        <authorList>
            <person name="Yibar A."/>
            <person name="Saticioglu I.B."/>
            <person name="Duman M."/>
            <person name="Ajmi N."/>
            <person name="Gurler F."/>
            <person name="Ay H."/>
            <person name="Onuk E."/>
            <person name="Guler S."/>
            <person name="Romalde J.L."/>
        </authorList>
    </citation>
    <scope>NUCLEOTIDE SEQUENCE [LARGE SCALE GENOMIC DNA]</scope>
    <source>
        <strain evidence="6 7">14-MA-B</strain>
    </source>
</reference>
<dbReference type="InterPro" id="IPR027367">
    <property type="entry name" value="Gly-zipper_YMGG"/>
</dbReference>
<dbReference type="InterPro" id="IPR006664">
    <property type="entry name" value="OMP_bac"/>
</dbReference>
<evidence type="ECO:0000256" key="2">
    <source>
        <dbReference type="ARBA" id="ARBA00023136"/>
    </source>
</evidence>